<feature type="transmembrane region" description="Helical" evidence="8">
    <location>
        <begin position="149"/>
        <end position="169"/>
    </location>
</feature>
<dbReference type="PATRIC" id="fig|1196324.3.peg.1764"/>
<dbReference type="AlphaFoldDB" id="I8J2B1"/>
<sequence length="669" mass="75280">MNSMKRLYHYAAQYKKTFSLALLLLALAVGTELTGPFIGKALIDRHILGIEQTWYEGSPKENHAVLYGGKAYIRGDHVSSARKQREQVSIVQTGHDYYFVKGAIQHKGEKSYQNGKLIIKNGKKQTEYNAIALSNKQIWAFYQPEVPGVIALISLYAVLLLLAGVFHYGQRYLLLRSSNLVVKKLRQDVFKRLQQLPVSFFDSQQAGTIVSKVTNDTEAIKELFVNVLAHFFTGIVYMVGIFIALFLLDVRLACICLILIPIMVLWIRFYRKLASRYNRKLRELYGVINGMIYESIQGLPIIRTFTAGKRVQAQFEQENKAYFTYQKKLLNLDSFTSHNLVGVLRNLSFVAVIWYFGSNLLNHQLLISAGVLYAFVDYLTRLFEPITGMVEQLSRMEQSLTAAERVFALLDEKGTKVGSAATSRLRGDVVFQNVNFSYQPEEPVLKNLSFHAKSGETIALVGHTGSGKSSILNVLLRYYEQYDGQIFLDGQDMRAMSAQQVRSQVGIVLQEPYLFTGTIASNVSLGNPDISREQIVQALADVGALAFVEALPMGLDEPVLEKGSTLSAGERQLLSFARALVINPAILVLDEATANIDTETESIIQHALRVVQKNRTTFVIAHRLSTIKEANQILVLKNGIISEQGTHEELMQDQGYYYQMYQLQHGVKR</sequence>
<dbReference type="RefSeq" id="WP_007201813.1">
    <property type="nucleotide sequence ID" value="NZ_AKKV01000024.1"/>
</dbReference>
<keyword evidence="5" id="KW-0067">ATP-binding</keyword>
<keyword evidence="12" id="KW-1185">Reference proteome</keyword>
<dbReference type="PANTHER" id="PTHR43394:SF1">
    <property type="entry name" value="ATP-BINDING CASSETTE SUB-FAMILY B MEMBER 10, MITOCHONDRIAL"/>
    <property type="match status" value="1"/>
</dbReference>
<dbReference type="SMART" id="SM00382">
    <property type="entry name" value="AAA"/>
    <property type="match status" value="1"/>
</dbReference>
<comment type="subcellular location">
    <subcellularLocation>
        <location evidence="1">Cell membrane</location>
        <topology evidence="1">Multi-pass membrane protein</topology>
    </subcellularLocation>
</comment>
<evidence type="ECO:0000313" key="12">
    <source>
        <dbReference type="Proteomes" id="UP000004080"/>
    </source>
</evidence>
<dbReference type="Gene3D" id="1.20.1560.10">
    <property type="entry name" value="ABC transporter type 1, transmembrane domain"/>
    <property type="match status" value="1"/>
</dbReference>
<dbReference type="GO" id="GO:0005886">
    <property type="term" value="C:plasma membrane"/>
    <property type="evidence" value="ECO:0007669"/>
    <property type="project" value="UniProtKB-SubCell"/>
</dbReference>
<dbReference type="InterPro" id="IPR003439">
    <property type="entry name" value="ABC_transporter-like_ATP-bd"/>
</dbReference>
<evidence type="ECO:0000256" key="2">
    <source>
        <dbReference type="ARBA" id="ARBA00022448"/>
    </source>
</evidence>
<dbReference type="SUPFAM" id="SSF90123">
    <property type="entry name" value="ABC transporter transmembrane region"/>
    <property type="match status" value="1"/>
</dbReference>
<feature type="domain" description="ABC transporter" evidence="9">
    <location>
        <begin position="429"/>
        <end position="663"/>
    </location>
</feature>
<evidence type="ECO:0000313" key="11">
    <source>
        <dbReference type="EMBL" id="EIT85881.1"/>
    </source>
</evidence>
<evidence type="ECO:0000256" key="3">
    <source>
        <dbReference type="ARBA" id="ARBA00022692"/>
    </source>
</evidence>
<name>I8J2B1_9BACL</name>
<dbReference type="Pfam" id="PF00664">
    <property type="entry name" value="ABC_membrane"/>
    <property type="match status" value="1"/>
</dbReference>
<accession>I8J2B1</accession>
<feature type="transmembrane region" description="Helical" evidence="8">
    <location>
        <begin position="250"/>
        <end position="270"/>
    </location>
</feature>
<evidence type="ECO:0000256" key="6">
    <source>
        <dbReference type="ARBA" id="ARBA00022989"/>
    </source>
</evidence>
<evidence type="ECO:0008006" key="13">
    <source>
        <dbReference type="Google" id="ProtNLM"/>
    </source>
</evidence>
<keyword evidence="6 8" id="KW-1133">Transmembrane helix</keyword>
<dbReference type="PROSITE" id="PS50893">
    <property type="entry name" value="ABC_TRANSPORTER_2"/>
    <property type="match status" value="1"/>
</dbReference>
<evidence type="ECO:0000259" key="10">
    <source>
        <dbReference type="PROSITE" id="PS50929"/>
    </source>
</evidence>
<proteinExistence type="predicted"/>
<keyword evidence="4" id="KW-0547">Nucleotide-binding</keyword>
<dbReference type="OrthoDB" id="9770415at2"/>
<evidence type="ECO:0000256" key="1">
    <source>
        <dbReference type="ARBA" id="ARBA00004651"/>
    </source>
</evidence>
<evidence type="ECO:0000256" key="4">
    <source>
        <dbReference type="ARBA" id="ARBA00022741"/>
    </source>
</evidence>
<dbReference type="Pfam" id="PF00005">
    <property type="entry name" value="ABC_tran"/>
    <property type="match status" value="1"/>
</dbReference>
<dbReference type="InterPro" id="IPR039421">
    <property type="entry name" value="Type_1_exporter"/>
</dbReference>
<dbReference type="GO" id="GO:0016887">
    <property type="term" value="F:ATP hydrolysis activity"/>
    <property type="evidence" value="ECO:0007669"/>
    <property type="project" value="InterPro"/>
</dbReference>
<dbReference type="CDD" id="cd18544">
    <property type="entry name" value="ABC_6TM_TmrA_like"/>
    <property type="match status" value="1"/>
</dbReference>
<protein>
    <recommendedName>
        <fullName evidence="13">ABC transporter ATP-binding protein</fullName>
    </recommendedName>
</protein>
<dbReference type="CDD" id="cd03254">
    <property type="entry name" value="ABCC_Glucan_exporter_like"/>
    <property type="match status" value="1"/>
</dbReference>
<dbReference type="SUPFAM" id="SSF52540">
    <property type="entry name" value="P-loop containing nucleoside triphosphate hydrolases"/>
    <property type="match status" value="1"/>
</dbReference>
<evidence type="ECO:0000256" key="5">
    <source>
        <dbReference type="ARBA" id="ARBA00022840"/>
    </source>
</evidence>
<dbReference type="InterPro" id="IPR027417">
    <property type="entry name" value="P-loop_NTPase"/>
</dbReference>
<dbReference type="STRING" id="1196324.A374_08599"/>
<evidence type="ECO:0000256" key="7">
    <source>
        <dbReference type="ARBA" id="ARBA00023136"/>
    </source>
</evidence>
<dbReference type="InterPro" id="IPR036640">
    <property type="entry name" value="ABC1_TM_sf"/>
</dbReference>
<dbReference type="InterPro" id="IPR011527">
    <property type="entry name" value="ABC1_TM_dom"/>
</dbReference>
<keyword evidence="2" id="KW-0813">Transport</keyword>
<organism evidence="11 12">
    <name type="scientific">Fictibacillus macauensis ZFHKF-1</name>
    <dbReference type="NCBI Taxonomy" id="1196324"/>
    <lineage>
        <taxon>Bacteria</taxon>
        <taxon>Bacillati</taxon>
        <taxon>Bacillota</taxon>
        <taxon>Bacilli</taxon>
        <taxon>Bacillales</taxon>
        <taxon>Fictibacillaceae</taxon>
        <taxon>Fictibacillus</taxon>
    </lineage>
</organism>
<feature type="domain" description="ABC transmembrane type-1" evidence="10">
    <location>
        <begin position="20"/>
        <end position="398"/>
    </location>
</feature>
<keyword evidence="3 8" id="KW-0812">Transmembrane</keyword>
<keyword evidence="7 8" id="KW-0472">Membrane</keyword>
<comment type="caution">
    <text evidence="11">The sequence shown here is derived from an EMBL/GenBank/DDBJ whole genome shotgun (WGS) entry which is preliminary data.</text>
</comment>
<dbReference type="PROSITE" id="PS00211">
    <property type="entry name" value="ABC_TRANSPORTER_1"/>
    <property type="match status" value="1"/>
</dbReference>
<feature type="transmembrane region" description="Helical" evidence="8">
    <location>
        <begin position="223"/>
        <end position="244"/>
    </location>
</feature>
<gene>
    <name evidence="11" type="ORF">A374_08599</name>
</gene>
<dbReference type="Proteomes" id="UP000004080">
    <property type="component" value="Unassembled WGS sequence"/>
</dbReference>
<dbReference type="InterPro" id="IPR017871">
    <property type="entry name" value="ABC_transporter-like_CS"/>
</dbReference>
<dbReference type="GO" id="GO:0005524">
    <property type="term" value="F:ATP binding"/>
    <property type="evidence" value="ECO:0007669"/>
    <property type="project" value="UniProtKB-KW"/>
</dbReference>
<dbReference type="PROSITE" id="PS50929">
    <property type="entry name" value="ABC_TM1F"/>
    <property type="match status" value="1"/>
</dbReference>
<dbReference type="FunFam" id="3.40.50.300:FF:000287">
    <property type="entry name" value="Multidrug ABC transporter ATP-binding protein"/>
    <property type="match status" value="1"/>
</dbReference>
<evidence type="ECO:0000256" key="8">
    <source>
        <dbReference type="SAM" id="Phobius"/>
    </source>
</evidence>
<dbReference type="PANTHER" id="PTHR43394">
    <property type="entry name" value="ATP-DEPENDENT PERMEASE MDL1, MITOCHONDRIAL"/>
    <property type="match status" value="1"/>
</dbReference>
<dbReference type="EMBL" id="AKKV01000024">
    <property type="protein sequence ID" value="EIT85881.1"/>
    <property type="molecule type" value="Genomic_DNA"/>
</dbReference>
<dbReference type="GO" id="GO:0015421">
    <property type="term" value="F:ABC-type oligopeptide transporter activity"/>
    <property type="evidence" value="ECO:0007669"/>
    <property type="project" value="TreeGrafter"/>
</dbReference>
<dbReference type="eggNOG" id="COG1132">
    <property type="taxonomic scope" value="Bacteria"/>
</dbReference>
<evidence type="ECO:0000259" key="9">
    <source>
        <dbReference type="PROSITE" id="PS50893"/>
    </source>
</evidence>
<feature type="transmembrane region" description="Helical" evidence="8">
    <location>
        <begin position="337"/>
        <end position="357"/>
    </location>
</feature>
<dbReference type="InterPro" id="IPR003593">
    <property type="entry name" value="AAA+_ATPase"/>
</dbReference>
<reference evidence="11 12" key="1">
    <citation type="journal article" date="2012" name="J. Bacteriol.">
        <title>Genome of Bacillus macauensis ZFHKF-1, a Long-Chain-Forming Bacterium.</title>
        <authorList>
            <person name="Cai L."/>
            <person name="Zhang T."/>
        </authorList>
    </citation>
    <scope>NUCLEOTIDE SEQUENCE [LARGE SCALE GENOMIC DNA]</scope>
    <source>
        <strain evidence="11 12">ZFHKF-1</strain>
    </source>
</reference>
<dbReference type="Gene3D" id="3.40.50.300">
    <property type="entry name" value="P-loop containing nucleotide triphosphate hydrolases"/>
    <property type="match status" value="1"/>
</dbReference>